<feature type="domain" description="DUF1232" evidence="6">
    <location>
        <begin position="89"/>
        <end position="124"/>
    </location>
</feature>
<keyword evidence="8" id="KW-1185">Reference proteome</keyword>
<dbReference type="GO" id="GO:0012505">
    <property type="term" value="C:endomembrane system"/>
    <property type="evidence" value="ECO:0007669"/>
    <property type="project" value="UniProtKB-SubCell"/>
</dbReference>
<proteinExistence type="predicted"/>
<organism evidence="7 8">
    <name type="scientific">Pontibacter actiniarum</name>
    <dbReference type="NCBI Taxonomy" id="323450"/>
    <lineage>
        <taxon>Bacteria</taxon>
        <taxon>Pseudomonadati</taxon>
        <taxon>Bacteroidota</taxon>
        <taxon>Cytophagia</taxon>
        <taxon>Cytophagales</taxon>
        <taxon>Hymenobacteraceae</taxon>
        <taxon>Pontibacter</taxon>
    </lineage>
</organism>
<dbReference type="EMBL" id="CP021235">
    <property type="protein sequence ID" value="ARS37352.1"/>
    <property type="molecule type" value="Genomic_DNA"/>
</dbReference>
<reference evidence="8" key="1">
    <citation type="submission" date="2017-05" db="EMBL/GenBank/DDBJ databases">
        <authorList>
            <person name="Ray J."/>
            <person name="Price M."/>
            <person name="Deutschbauer A."/>
        </authorList>
    </citation>
    <scope>NUCLEOTIDE SEQUENCE [LARGE SCALE GENOMIC DNA]</scope>
    <source>
        <strain evidence="8">DSM 19842</strain>
    </source>
</reference>
<feature type="transmembrane region" description="Helical" evidence="5">
    <location>
        <begin position="162"/>
        <end position="182"/>
    </location>
</feature>
<evidence type="ECO:0000256" key="3">
    <source>
        <dbReference type="ARBA" id="ARBA00022989"/>
    </source>
</evidence>
<keyword evidence="4 5" id="KW-0472">Membrane</keyword>
<dbReference type="AlphaFoldDB" id="A0A1X9YWZ4"/>
<keyword evidence="2 5" id="KW-0812">Transmembrane</keyword>
<accession>A0A1X9YWZ4</accession>
<dbReference type="InterPro" id="IPR010652">
    <property type="entry name" value="DUF1232"/>
</dbReference>
<evidence type="ECO:0000313" key="7">
    <source>
        <dbReference type="EMBL" id="ARS37352.1"/>
    </source>
</evidence>
<dbReference type="KEGG" id="pact:CA264_19080"/>
<keyword evidence="3 5" id="KW-1133">Transmembrane helix</keyword>
<evidence type="ECO:0000313" key="8">
    <source>
        <dbReference type="Proteomes" id="UP000266292"/>
    </source>
</evidence>
<name>A0A1X9YWZ4_9BACT</name>
<dbReference type="STRING" id="709015.GCA_000472485_03853"/>
<evidence type="ECO:0000256" key="1">
    <source>
        <dbReference type="ARBA" id="ARBA00004127"/>
    </source>
</evidence>
<protein>
    <recommendedName>
        <fullName evidence="6">DUF1232 domain-containing protein</fullName>
    </recommendedName>
</protein>
<dbReference type="Proteomes" id="UP000266292">
    <property type="component" value="Chromosome"/>
</dbReference>
<dbReference type="Pfam" id="PF06803">
    <property type="entry name" value="DUF1232"/>
    <property type="match status" value="1"/>
</dbReference>
<evidence type="ECO:0000256" key="5">
    <source>
        <dbReference type="SAM" id="Phobius"/>
    </source>
</evidence>
<evidence type="ECO:0000259" key="6">
    <source>
        <dbReference type="Pfam" id="PF06803"/>
    </source>
</evidence>
<feature type="transmembrane region" description="Helical" evidence="5">
    <location>
        <begin position="86"/>
        <end position="106"/>
    </location>
</feature>
<evidence type="ECO:0000256" key="2">
    <source>
        <dbReference type="ARBA" id="ARBA00022692"/>
    </source>
</evidence>
<evidence type="ECO:0000256" key="4">
    <source>
        <dbReference type="ARBA" id="ARBA00023136"/>
    </source>
</evidence>
<sequence length="188" mass="21087">MACRCFIARPTLPGAFGIPNIKQYNCKGTKKYACSATLSCVMCVEGGKYPTPDTMPHFNTLKHKAHAFNTAVYALYLSYRDSRVKWYVRVLLALAIGYALSPLDLVPDLRVVFGYLDDVLLVTLGLFGSYRLVPKQVVQEAQHQAYEEMGYESGNPVVALKVISYTWLLLLTLTALIGYKILFLDILY</sequence>
<comment type="subcellular location">
    <subcellularLocation>
        <location evidence="1">Endomembrane system</location>
        <topology evidence="1">Multi-pass membrane protein</topology>
    </subcellularLocation>
</comment>
<gene>
    <name evidence="7" type="ORF">CA264_19080</name>
</gene>